<dbReference type="Gene3D" id="3.40.50.1000">
    <property type="entry name" value="HAD superfamily/HAD-like"/>
    <property type="match status" value="1"/>
</dbReference>
<accession>A0AAE2V1D7</accession>
<dbReference type="RefSeq" id="WP_049767643.1">
    <property type="nucleotide sequence ID" value="NZ_CP073279.1"/>
</dbReference>
<dbReference type="EMBL" id="JADOEF010000001">
    <property type="protein sequence ID" value="MBF7809337.1"/>
    <property type="molecule type" value="Genomic_DNA"/>
</dbReference>
<dbReference type="Proteomes" id="UP000631418">
    <property type="component" value="Unassembled WGS sequence"/>
</dbReference>
<reference evidence="1" key="1">
    <citation type="submission" date="2020-11" db="EMBL/GenBank/DDBJ databases">
        <authorList>
            <person name="Thieme N."/>
            <person name="Liebl W."/>
            <person name="Zverlov V."/>
        </authorList>
    </citation>
    <scope>NUCLEOTIDE SEQUENCE</scope>
    <source>
        <strain evidence="1">NT08</strain>
    </source>
</reference>
<dbReference type="AlphaFoldDB" id="A0AAE2V1D7"/>
<dbReference type="InterPro" id="IPR036412">
    <property type="entry name" value="HAD-like_sf"/>
</dbReference>
<evidence type="ECO:0000313" key="1">
    <source>
        <dbReference type="EMBL" id="MBF7809337.1"/>
    </source>
</evidence>
<sequence>MEYNNIIKLLKRYCINKDEFCYVGDALSDVVACREVSVTCLSAAWSNGVGLEELKKINPNHIFNDVCSLKIFLEGTI</sequence>
<evidence type="ECO:0000313" key="2">
    <source>
        <dbReference type="Proteomes" id="UP000631418"/>
    </source>
</evidence>
<name>A0AAE2V1D7_CLOBE</name>
<comment type="caution">
    <text evidence="1">The sequence shown here is derived from an EMBL/GenBank/DDBJ whole genome shotgun (WGS) entry which is preliminary data.</text>
</comment>
<organism evidence="1 2">
    <name type="scientific">Clostridium beijerinckii</name>
    <name type="common">Clostridium MP</name>
    <dbReference type="NCBI Taxonomy" id="1520"/>
    <lineage>
        <taxon>Bacteria</taxon>
        <taxon>Bacillati</taxon>
        <taxon>Bacillota</taxon>
        <taxon>Clostridia</taxon>
        <taxon>Eubacteriales</taxon>
        <taxon>Clostridiaceae</taxon>
        <taxon>Clostridium</taxon>
    </lineage>
</organism>
<dbReference type="SUPFAM" id="SSF56784">
    <property type="entry name" value="HAD-like"/>
    <property type="match status" value="1"/>
</dbReference>
<protein>
    <recommendedName>
        <fullName evidence="3">Phosphoglycolate phosphatase</fullName>
    </recommendedName>
</protein>
<proteinExistence type="predicted"/>
<gene>
    <name evidence="1" type="ORF">IS491_11780</name>
</gene>
<evidence type="ECO:0008006" key="3">
    <source>
        <dbReference type="Google" id="ProtNLM"/>
    </source>
</evidence>
<dbReference type="InterPro" id="IPR023214">
    <property type="entry name" value="HAD_sf"/>
</dbReference>